<dbReference type="GO" id="GO:0008270">
    <property type="term" value="F:zinc ion binding"/>
    <property type="evidence" value="ECO:0007669"/>
    <property type="project" value="UniProtKB-KW"/>
</dbReference>
<evidence type="ECO:0000256" key="1">
    <source>
        <dbReference type="ARBA" id="ARBA00022737"/>
    </source>
</evidence>
<proteinExistence type="predicted"/>
<dbReference type="InterPro" id="IPR001258">
    <property type="entry name" value="NHL_repeat"/>
</dbReference>
<dbReference type="PROSITE" id="PS51125">
    <property type="entry name" value="NHL"/>
    <property type="match status" value="2"/>
</dbReference>
<accession>A0A518IV23</accession>
<dbReference type="InterPro" id="IPR050952">
    <property type="entry name" value="TRIM-NHL_E3_ligases"/>
</dbReference>
<dbReference type="PANTHER" id="PTHR24104:SF25">
    <property type="entry name" value="PROTEIN LIN-41"/>
    <property type="match status" value="1"/>
</dbReference>
<gene>
    <name evidence="3" type="ORF">Mal33_29420</name>
</gene>
<dbReference type="Gene3D" id="2.120.10.30">
    <property type="entry name" value="TolB, C-terminal domain"/>
    <property type="match status" value="3"/>
</dbReference>
<keyword evidence="1" id="KW-0677">Repeat</keyword>
<evidence type="ECO:0000313" key="4">
    <source>
        <dbReference type="Proteomes" id="UP000316770"/>
    </source>
</evidence>
<reference evidence="3 4" key="1">
    <citation type="submission" date="2019-02" db="EMBL/GenBank/DDBJ databases">
        <title>Deep-cultivation of Planctomycetes and their phenomic and genomic characterization uncovers novel biology.</title>
        <authorList>
            <person name="Wiegand S."/>
            <person name="Jogler M."/>
            <person name="Boedeker C."/>
            <person name="Pinto D."/>
            <person name="Vollmers J."/>
            <person name="Rivas-Marin E."/>
            <person name="Kohn T."/>
            <person name="Peeters S.H."/>
            <person name="Heuer A."/>
            <person name="Rast P."/>
            <person name="Oberbeckmann S."/>
            <person name="Bunk B."/>
            <person name="Jeske O."/>
            <person name="Meyerdierks A."/>
            <person name="Storesund J.E."/>
            <person name="Kallscheuer N."/>
            <person name="Luecker S."/>
            <person name="Lage O.M."/>
            <person name="Pohl T."/>
            <person name="Merkel B.J."/>
            <person name="Hornburger P."/>
            <person name="Mueller R.-W."/>
            <person name="Bruemmer F."/>
            <person name="Labrenz M."/>
            <person name="Spormann A.M."/>
            <person name="Op den Camp H."/>
            <person name="Overmann J."/>
            <person name="Amann R."/>
            <person name="Jetten M.S.M."/>
            <person name="Mascher T."/>
            <person name="Medema M.H."/>
            <person name="Devos D.P."/>
            <person name="Kaster A.-K."/>
            <person name="Ovreas L."/>
            <person name="Rohde M."/>
            <person name="Galperin M.Y."/>
            <person name="Jogler C."/>
        </authorList>
    </citation>
    <scope>NUCLEOTIDE SEQUENCE [LARGE SCALE GENOMIC DNA]</scope>
    <source>
        <strain evidence="3 4">Mal33</strain>
    </source>
</reference>
<organism evidence="3 4">
    <name type="scientific">Rosistilla oblonga</name>
    <dbReference type="NCBI Taxonomy" id="2527990"/>
    <lineage>
        <taxon>Bacteria</taxon>
        <taxon>Pseudomonadati</taxon>
        <taxon>Planctomycetota</taxon>
        <taxon>Planctomycetia</taxon>
        <taxon>Pirellulales</taxon>
        <taxon>Pirellulaceae</taxon>
        <taxon>Rosistilla</taxon>
    </lineage>
</organism>
<evidence type="ECO:0000256" key="2">
    <source>
        <dbReference type="PROSITE-ProRule" id="PRU00504"/>
    </source>
</evidence>
<dbReference type="PANTHER" id="PTHR24104">
    <property type="entry name" value="E3 UBIQUITIN-PROTEIN LIGASE NHLRC1-RELATED"/>
    <property type="match status" value="1"/>
</dbReference>
<dbReference type="SUPFAM" id="SSF63829">
    <property type="entry name" value="Calcium-dependent phosphotriesterase"/>
    <property type="match status" value="1"/>
</dbReference>
<sequence>MRRIIHLFLPAERPGPIAKTMQTPAANRYVPPPQTPQSAGAASLGLPSRRKFVGQLAAIASAAVALPVAGCIDPPGASGAVDLVWGRRGLSEGRFQKPRAIAIDAEDQLYIVDTTGRIQVFSADGEYLRGWKTPDATNGRPTGLQVDDASRRLLVADTHYFQLLSYSLDGDLIESETLGGTQGTGPGEFSFITDAVRDSAGNYYTGEYSDIDRIQKFSPAGEFLMQWGSTGSEPGQFVRPQSLAIDRRDHLWVADSCNHRIQVFETSGPEPTLVRAWGEFGHQPGQLYYPYGITLGEESDCIYVCEYGNDRIQKFDLDGRSLEVWGRSGHAEGELFQPWGVVRDSRGRLHVLDSNNNRVQRVWL</sequence>
<keyword evidence="4" id="KW-1185">Reference proteome</keyword>
<dbReference type="EMBL" id="CP036318">
    <property type="protein sequence ID" value="QDV56941.1"/>
    <property type="molecule type" value="Genomic_DNA"/>
</dbReference>
<feature type="repeat" description="NHL" evidence="2">
    <location>
        <begin position="278"/>
        <end position="318"/>
    </location>
</feature>
<dbReference type="Proteomes" id="UP000316770">
    <property type="component" value="Chromosome"/>
</dbReference>
<dbReference type="AlphaFoldDB" id="A0A518IV23"/>
<feature type="repeat" description="NHL" evidence="2">
    <location>
        <begin position="228"/>
        <end position="267"/>
    </location>
</feature>
<evidence type="ECO:0000313" key="3">
    <source>
        <dbReference type="EMBL" id="QDV56941.1"/>
    </source>
</evidence>
<name>A0A518IV23_9BACT</name>
<dbReference type="Pfam" id="PF01436">
    <property type="entry name" value="NHL"/>
    <property type="match status" value="2"/>
</dbReference>
<dbReference type="CDD" id="cd14956">
    <property type="entry name" value="NHL_like_3"/>
    <property type="match status" value="1"/>
</dbReference>
<dbReference type="InterPro" id="IPR011042">
    <property type="entry name" value="6-blade_b-propeller_TolB-like"/>
</dbReference>
<protein>
    <submittedName>
        <fullName evidence="3">NHL repeat protein</fullName>
    </submittedName>
</protein>